<dbReference type="AlphaFoldDB" id="A0AA38U6V6"/>
<gene>
    <name evidence="1" type="ORF">OSB04_000173</name>
</gene>
<organism evidence="1 2">
    <name type="scientific">Centaurea solstitialis</name>
    <name type="common">yellow star-thistle</name>
    <dbReference type="NCBI Taxonomy" id="347529"/>
    <lineage>
        <taxon>Eukaryota</taxon>
        <taxon>Viridiplantae</taxon>
        <taxon>Streptophyta</taxon>
        <taxon>Embryophyta</taxon>
        <taxon>Tracheophyta</taxon>
        <taxon>Spermatophyta</taxon>
        <taxon>Magnoliopsida</taxon>
        <taxon>eudicotyledons</taxon>
        <taxon>Gunneridae</taxon>
        <taxon>Pentapetalae</taxon>
        <taxon>asterids</taxon>
        <taxon>campanulids</taxon>
        <taxon>Asterales</taxon>
        <taxon>Asteraceae</taxon>
        <taxon>Carduoideae</taxon>
        <taxon>Cardueae</taxon>
        <taxon>Centaureinae</taxon>
        <taxon>Centaurea</taxon>
    </lineage>
</organism>
<evidence type="ECO:0000313" key="1">
    <source>
        <dbReference type="EMBL" id="KAJ9564207.1"/>
    </source>
</evidence>
<accession>A0AA38U6V6</accession>
<evidence type="ECO:0000313" key="2">
    <source>
        <dbReference type="Proteomes" id="UP001172457"/>
    </source>
</evidence>
<name>A0AA38U6V6_9ASTR</name>
<reference evidence="1" key="1">
    <citation type="submission" date="2023-03" db="EMBL/GenBank/DDBJ databases">
        <title>Chromosome-scale reference genome and RAD-based genetic map of yellow starthistle (Centaurea solstitialis) reveal putative structural variation and QTLs associated with invader traits.</title>
        <authorList>
            <person name="Reatini B."/>
            <person name="Cang F.A."/>
            <person name="Jiang Q."/>
            <person name="Mckibben M.T.W."/>
            <person name="Barker M.S."/>
            <person name="Rieseberg L.H."/>
            <person name="Dlugosch K.M."/>
        </authorList>
    </citation>
    <scope>NUCLEOTIDE SEQUENCE</scope>
    <source>
        <strain evidence="1">CAN-66</strain>
        <tissue evidence="1">Leaf</tissue>
    </source>
</reference>
<comment type="caution">
    <text evidence="1">The sequence shown here is derived from an EMBL/GenBank/DDBJ whole genome shotgun (WGS) entry which is preliminary data.</text>
</comment>
<dbReference type="Proteomes" id="UP001172457">
    <property type="component" value="Chromosome 1"/>
</dbReference>
<protein>
    <submittedName>
        <fullName evidence="1">Uncharacterized protein</fullName>
    </submittedName>
</protein>
<keyword evidence="2" id="KW-1185">Reference proteome</keyword>
<proteinExistence type="predicted"/>
<sequence length="74" mass="7778">MGKCMRRKSKTTGEVLLMEVPSLSGVLTRAITLALQQAAAAVAIAGSGAGSYIQLCSRRLVKPNSPKKSKESCQ</sequence>
<dbReference type="EMBL" id="JARYMX010000001">
    <property type="protein sequence ID" value="KAJ9564207.1"/>
    <property type="molecule type" value="Genomic_DNA"/>
</dbReference>